<dbReference type="RefSeq" id="WP_380861214.1">
    <property type="nucleotide sequence ID" value="NZ_JBHRXV010000010.1"/>
</dbReference>
<dbReference type="SUPFAM" id="SSF82171">
    <property type="entry name" value="DPP6 N-terminal domain-like"/>
    <property type="match status" value="1"/>
</dbReference>
<dbReference type="Pfam" id="PF07676">
    <property type="entry name" value="PD40"/>
    <property type="match status" value="3"/>
</dbReference>
<dbReference type="PANTHER" id="PTHR42776:SF27">
    <property type="entry name" value="DIPEPTIDYL PEPTIDASE FAMILY MEMBER 6"/>
    <property type="match status" value="1"/>
</dbReference>
<keyword evidence="2" id="KW-0720">Serine protease</keyword>
<name>A0ABV7XDI3_9SPHN</name>
<reference evidence="6" key="1">
    <citation type="journal article" date="2019" name="Int. J. Syst. Evol. Microbiol.">
        <title>The Global Catalogue of Microorganisms (GCM) 10K type strain sequencing project: providing services to taxonomists for standard genome sequencing and annotation.</title>
        <authorList>
            <consortium name="The Broad Institute Genomics Platform"/>
            <consortium name="The Broad Institute Genome Sequencing Center for Infectious Disease"/>
            <person name="Wu L."/>
            <person name="Ma J."/>
        </authorList>
    </citation>
    <scope>NUCLEOTIDE SEQUENCE [LARGE SCALE GENOMIC DNA]</scope>
    <source>
        <strain evidence="6">KCTC 42644</strain>
    </source>
</reference>
<feature type="domain" description="Peptidase S9 prolyl oligopeptidase catalytic" evidence="4">
    <location>
        <begin position="469"/>
        <end position="675"/>
    </location>
</feature>
<sequence length="678" mass="73202">MKLAILPALALALAAPALAQAPAKVDGADLYKFSMVTDPVVSPDGKQVIFTRTYFDIGTDSRQGEIWIGDIGAKDLNRRLLIGAGSRAGGVKWSPDGQRIAYVAPFAGKPQIHVMKLSEGIGRPVTSSKTAPFAVEWAPDGKSLAFAAAVTSDPVKVTGMPAKPEGAVWAADARVTTTYRYRLNETGYLTPGYRHLFVVPAAGGATRQITSGNFDHIDGGGLTWTADGQSLIAVGNRRPERDLQAREADLWLVPINGTTPRQLTDRLGNESEPAVSPDGKWIAFTGFPETPGFYVQDDLWVMPAGGGAAKNLTQGFDRPVANPVWAEDGKGVYVLYNEEGVTRVALVPVNGSAPRTVVKEVGGTRLYLPSAGGNYSAEKGTIAYTSLYTDRPAGLAINRGGKTIATVDFNGDWRKGKSIGKLEEVRYKSSADGRDIQGWVQYPPDFDPAKKYPLILDIHGGPNTDYGPMFSITHQLYAAAGYIVLFTNPRGSIGYGAEFANFYGKPYPSQDHDDLMSGVDLLASRPYVDANNLFIGGGSGGGVLTLWAIAKAPDRFRAAVALRPVTDWTVQALSSDIQSTTAQNWLGAMPWEKPELYRAQSPLSLVGSVKTPTMLITGEADYRTPIAQTEMYYQALKMRGVDAMKVRLPEANHGMGRPSQWLTSILMPIDWFEKYKAK</sequence>
<dbReference type="InterPro" id="IPR001375">
    <property type="entry name" value="Peptidase_S9_cat"/>
</dbReference>
<dbReference type="InterPro" id="IPR011659">
    <property type="entry name" value="WD40"/>
</dbReference>
<evidence type="ECO:0000256" key="2">
    <source>
        <dbReference type="ARBA" id="ARBA00022825"/>
    </source>
</evidence>
<accession>A0ABV7XDI3</accession>
<gene>
    <name evidence="5" type="ORF">ACFOMD_10875</name>
</gene>
<organism evidence="5 6">
    <name type="scientific">Sphingoaurantiacus capsulatus</name>
    <dbReference type="NCBI Taxonomy" id="1771310"/>
    <lineage>
        <taxon>Bacteria</taxon>
        <taxon>Pseudomonadati</taxon>
        <taxon>Pseudomonadota</taxon>
        <taxon>Alphaproteobacteria</taxon>
        <taxon>Sphingomonadales</taxon>
        <taxon>Sphingosinicellaceae</taxon>
        <taxon>Sphingoaurantiacus</taxon>
    </lineage>
</organism>
<keyword evidence="3" id="KW-0732">Signal</keyword>
<dbReference type="EMBL" id="JBHRXV010000010">
    <property type="protein sequence ID" value="MFC3713078.1"/>
    <property type="molecule type" value="Genomic_DNA"/>
</dbReference>
<evidence type="ECO:0000256" key="3">
    <source>
        <dbReference type="SAM" id="SignalP"/>
    </source>
</evidence>
<proteinExistence type="predicted"/>
<dbReference type="SUPFAM" id="SSF53474">
    <property type="entry name" value="alpha/beta-Hydrolases"/>
    <property type="match status" value="1"/>
</dbReference>
<dbReference type="Gene3D" id="3.40.50.1820">
    <property type="entry name" value="alpha/beta hydrolase"/>
    <property type="match status" value="1"/>
</dbReference>
<keyword evidence="6" id="KW-1185">Reference proteome</keyword>
<evidence type="ECO:0000256" key="1">
    <source>
        <dbReference type="ARBA" id="ARBA00022801"/>
    </source>
</evidence>
<dbReference type="InterPro" id="IPR029058">
    <property type="entry name" value="AB_hydrolase_fold"/>
</dbReference>
<protein>
    <submittedName>
        <fullName evidence="5">S9 family peptidase</fullName>
    </submittedName>
</protein>
<comment type="caution">
    <text evidence="5">The sequence shown here is derived from an EMBL/GenBank/DDBJ whole genome shotgun (WGS) entry which is preliminary data.</text>
</comment>
<evidence type="ECO:0000313" key="6">
    <source>
        <dbReference type="Proteomes" id="UP001595615"/>
    </source>
</evidence>
<evidence type="ECO:0000259" key="4">
    <source>
        <dbReference type="Pfam" id="PF00326"/>
    </source>
</evidence>
<dbReference type="InterPro" id="IPR011042">
    <property type="entry name" value="6-blade_b-propeller_TolB-like"/>
</dbReference>
<feature type="chain" id="PRO_5046595153" evidence="3">
    <location>
        <begin position="20"/>
        <end position="678"/>
    </location>
</feature>
<evidence type="ECO:0000313" key="5">
    <source>
        <dbReference type="EMBL" id="MFC3713078.1"/>
    </source>
</evidence>
<keyword evidence="2" id="KW-0645">Protease</keyword>
<dbReference type="Gene3D" id="2.120.10.30">
    <property type="entry name" value="TolB, C-terminal domain"/>
    <property type="match status" value="3"/>
</dbReference>
<dbReference type="Proteomes" id="UP001595615">
    <property type="component" value="Unassembled WGS sequence"/>
</dbReference>
<dbReference type="PANTHER" id="PTHR42776">
    <property type="entry name" value="SERINE PEPTIDASE S9 FAMILY MEMBER"/>
    <property type="match status" value="1"/>
</dbReference>
<dbReference type="Pfam" id="PF00326">
    <property type="entry name" value="Peptidase_S9"/>
    <property type="match status" value="1"/>
</dbReference>
<feature type="signal peptide" evidence="3">
    <location>
        <begin position="1"/>
        <end position="19"/>
    </location>
</feature>
<keyword evidence="1" id="KW-0378">Hydrolase</keyword>